<feature type="transmembrane region" description="Helical" evidence="1">
    <location>
        <begin position="78"/>
        <end position="97"/>
    </location>
</feature>
<dbReference type="AlphaFoldDB" id="A0A8J3AIS0"/>
<keyword evidence="1" id="KW-0812">Transmembrane</keyword>
<sequence length="99" mass="11612">METYIKNFINRLFEVRIKQIDLIKKILSGLMIIYLIYSFTAEEVHHINKGLFYLLFATISLLNSLENRILKKKVTNDFDAWLLGGVLFFIIGIIVIFDI</sequence>
<organism evidence="2 3">
    <name type="scientific">Gottfriedia solisilvae</name>
    <dbReference type="NCBI Taxonomy" id="1516104"/>
    <lineage>
        <taxon>Bacteria</taxon>
        <taxon>Bacillati</taxon>
        <taxon>Bacillota</taxon>
        <taxon>Bacilli</taxon>
        <taxon>Bacillales</taxon>
        <taxon>Bacillaceae</taxon>
        <taxon>Gottfriedia</taxon>
    </lineage>
</organism>
<keyword evidence="1" id="KW-1133">Transmembrane helix</keyword>
<name>A0A8J3AIS0_9BACI</name>
<feature type="transmembrane region" description="Helical" evidence="1">
    <location>
        <begin position="46"/>
        <end position="66"/>
    </location>
</feature>
<dbReference type="Proteomes" id="UP000626244">
    <property type="component" value="Unassembled WGS sequence"/>
</dbReference>
<feature type="transmembrane region" description="Helical" evidence="1">
    <location>
        <begin position="21"/>
        <end position="40"/>
    </location>
</feature>
<comment type="caution">
    <text evidence="2">The sequence shown here is derived from an EMBL/GenBank/DDBJ whole genome shotgun (WGS) entry which is preliminary data.</text>
</comment>
<dbReference type="RefSeq" id="WP_087998225.1">
    <property type="nucleotide sequence ID" value="NZ_BMHB01000001.1"/>
</dbReference>
<keyword evidence="3" id="KW-1185">Reference proteome</keyword>
<gene>
    <name evidence="2" type="ORF">GCM10007380_18420</name>
</gene>
<protein>
    <submittedName>
        <fullName evidence="2">Uncharacterized protein</fullName>
    </submittedName>
</protein>
<dbReference type="EMBL" id="BMHB01000001">
    <property type="protein sequence ID" value="GGI13539.1"/>
    <property type="molecule type" value="Genomic_DNA"/>
</dbReference>
<evidence type="ECO:0000313" key="2">
    <source>
        <dbReference type="EMBL" id="GGI13539.1"/>
    </source>
</evidence>
<proteinExistence type="predicted"/>
<dbReference type="OrthoDB" id="2886205at2"/>
<evidence type="ECO:0000256" key="1">
    <source>
        <dbReference type="SAM" id="Phobius"/>
    </source>
</evidence>
<keyword evidence="1" id="KW-0472">Membrane</keyword>
<accession>A0A8J3AIS0</accession>
<reference evidence="3" key="1">
    <citation type="journal article" date="2019" name="Int. J. Syst. Evol. Microbiol.">
        <title>The Global Catalogue of Microorganisms (GCM) 10K type strain sequencing project: providing services to taxonomists for standard genome sequencing and annotation.</title>
        <authorList>
            <consortium name="The Broad Institute Genomics Platform"/>
            <consortium name="The Broad Institute Genome Sequencing Center for Infectious Disease"/>
            <person name="Wu L."/>
            <person name="Ma J."/>
        </authorList>
    </citation>
    <scope>NUCLEOTIDE SEQUENCE [LARGE SCALE GENOMIC DNA]</scope>
    <source>
        <strain evidence="3">CGMCC 1.14993</strain>
    </source>
</reference>
<evidence type="ECO:0000313" key="3">
    <source>
        <dbReference type="Proteomes" id="UP000626244"/>
    </source>
</evidence>